<protein>
    <submittedName>
        <fullName evidence="1">Uncharacterized protein</fullName>
    </submittedName>
</protein>
<gene>
    <name evidence="1" type="ORF">C8J24_2437</name>
</gene>
<dbReference type="Proteomes" id="UP000240996">
    <property type="component" value="Unassembled WGS sequence"/>
</dbReference>
<evidence type="ECO:0000313" key="2">
    <source>
        <dbReference type="Proteomes" id="UP000240996"/>
    </source>
</evidence>
<organism evidence="1 2">
    <name type="scientific">Sphingomonas aerolata</name>
    <dbReference type="NCBI Taxonomy" id="185951"/>
    <lineage>
        <taxon>Bacteria</taxon>
        <taxon>Pseudomonadati</taxon>
        <taxon>Pseudomonadota</taxon>
        <taxon>Alphaproteobacteria</taxon>
        <taxon>Sphingomonadales</taxon>
        <taxon>Sphingomonadaceae</taxon>
        <taxon>Sphingomonas</taxon>
    </lineage>
</organism>
<comment type="caution">
    <text evidence="1">The sequence shown here is derived from an EMBL/GenBank/DDBJ whole genome shotgun (WGS) entry which is preliminary data.</text>
</comment>
<dbReference type="EMBL" id="PZZN01000002">
    <property type="protein sequence ID" value="PTM46197.1"/>
    <property type="molecule type" value="Genomic_DNA"/>
</dbReference>
<dbReference type="RefSeq" id="WP_107932542.1">
    <property type="nucleotide sequence ID" value="NZ_PZZN01000002.1"/>
</dbReference>
<keyword evidence="2" id="KW-1185">Reference proteome</keyword>
<evidence type="ECO:0000313" key="1">
    <source>
        <dbReference type="EMBL" id="PTM46197.1"/>
    </source>
</evidence>
<dbReference type="AlphaFoldDB" id="A0A2T4YRP9"/>
<proteinExistence type="predicted"/>
<sequence length="160" mass="16602">MAYLDLDTHFAAPCGTRKAARAAAAAPVNPAANLAADLAADLVVDLAGDAADETAGFSALEWSVIALARRDTLRSLASPGAVSRAMGGLFGLGSRSQLADPRLEALRRMAVYAWRRGFALPMTEIRAFLAAGFVEAQIETLVVSVTGMRVGATTRAQLAG</sequence>
<accession>A0A2T4YRP9</accession>
<reference evidence="1 2" key="1">
    <citation type="submission" date="2018-04" db="EMBL/GenBank/DDBJ databases">
        <title>Genomic Encyclopedia of Type Strains, Phase III (KMG-III): the genomes of soil and plant-associated and newly described type strains.</title>
        <authorList>
            <person name="Whitman W."/>
        </authorList>
    </citation>
    <scope>NUCLEOTIDE SEQUENCE [LARGE SCALE GENOMIC DNA]</scope>
    <source>
        <strain evidence="1 2">NW12</strain>
    </source>
</reference>
<name>A0A2T4YRP9_9SPHN</name>